<dbReference type="EMBL" id="CACRXK020001271">
    <property type="protein sequence ID" value="CAB3988047.1"/>
    <property type="molecule type" value="Genomic_DNA"/>
</dbReference>
<accession>A0A6S7GNB5</accession>
<proteinExistence type="predicted"/>
<reference evidence="1" key="1">
    <citation type="submission" date="2020-04" db="EMBL/GenBank/DDBJ databases">
        <authorList>
            <person name="Alioto T."/>
            <person name="Alioto T."/>
            <person name="Gomez Garrido J."/>
        </authorList>
    </citation>
    <scope>NUCLEOTIDE SEQUENCE</scope>
    <source>
        <strain evidence="1">A484AB</strain>
    </source>
</reference>
<comment type="caution">
    <text evidence="1">The sequence shown here is derived from an EMBL/GenBank/DDBJ whole genome shotgun (WGS) entry which is preliminary data.</text>
</comment>
<organism evidence="1 2">
    <name type="scientific">Paramuricea clavata</name>
    <name type="common">Red gorgonian</name>
    <name type="synonym">Violescent sea-whip</name>
    <dbReference type="NCBI Taxonomy" id="317549"/>
    <lineage>
        <taxon>Eukaryota</taxon>
        <taxon>Metazoa</taxon>
        <taxon>Cnidaria</taxon>
        <taxon>Anthozoa</taxon>
        <taxon>Octocorallia</taxon>
        <taxon>Malacalcyonacea</taxon>
        <taxon>Plexauridae</taxon>
        <taxon>Paramuricea</taxon>
    </lineage>
</organism>
<dbReference type="AlphaFoldDB" id="A0A6S7GNB5"/>
<sequence>MGKNVKRLAVIYAELYNSLMTLLEQTSKRQKLLSDVKQTATETELVNSYADMHKSVKNKSSLADTDIVNFLRKKDKYLNETAVQPQNPQPANNNNADGSAAKALVAGTIAYHEKLITNHMKAKGITDTGKGVKYQGKTMNFSYEDMIEDLTKNSKNTNLTNAQHDKMLRTLKKSNMPTKYIRNKLLREKYKNLDIEQATQEQAGPAFQKGPTFETPKGRPKTTRQLGQKRNYMLEGYFHSLGNTQ</sequence>
<dbReference type="Proteomes" id="UP001152795">
    <property type="component" value="Unassembled WGS sequence"/>
</dbReference>
<protein>
    <submittedName>
        <fullName evidence="1">Uncharacterized protein</fullName>
    </submittedName>
</protein>
<gene>
    <name evidence="1" type="ORF">PACLA_8A018375</name>
</gene>
<evidence type="ECO:0000313" key="1">
    <source>
        <dbReference type="EMBL" id="CAB3988047.1"/>
    </source>
</evidence>
<name>A0A6S7GNB5_PARCT</name>
<keyword evidence="2" id="KW-1185">Reference proteome</keyword>
<evidence type="ECO:0000313" key="2">
    <source>
        <dbReference type="Proteomes" id="UP001152795"/>
    </source>
</evidence>